<dbReference type="PANTHER" id="PTHR24559:SF444">
    <property type="entry name" value="REVERSE TRANSCRIPTASE DOMAIN-CONTAINING PROTEIN"/>
    <property type="match status" value="1"/>
</dbReference>
<accession>A0A8J5YER1</accession>
<dbReference type="InterPro" id="IPR053134">
    <property type="entry name" value="RNA-dir_DNA_polymerase"/>
</dbReference>
<dbReference type="InterPro" id="IPR043128">
    <property type="entry name" value="Rev_trsase/Diguanyl_cyclase"/>
</dbReference>
<dbReference type="PANTHER" id="PTHR24559">
    <property type="entry name" value="TRANSPOSON TY3-I GAG-POL POLYPROTEIN"/>
    <property type="match status" value="1"/>
</dbReference>
<keyword evidence="1" id="KW-0812">Transmembrane</keyword>
<sequence>MWVHTPVWPTKPKNGLGRVNYTAWPNNLHTSVWFIRVGPTSPWGPHDPFRPNVSQNGLSLCNRSWWLLRPNAYVYVFRLPHKRKCATGPQRSKLRFKHNIPLIPLTTGLNNPFYNTYPSDSDVRSGWKLAEIASHYPIFYFGIYILVTWLYGMYRLELCGNVFGNVECEFGLDDELVHFGDDEVPCVAHGLAHGRVVGRVAKSVYPPDFTRSWHTGMSGGRVRHRPVHRGVLQRPPRNTGNVSSGRGVMRDFAVRSKARAPARAYAIHAWEEASSLDIITGYCFLTDLMLLPFYEFDVILGMNWLTMHDVVVNCRQKIIKLKCQNNETIKIESDDLNGLPVVISSMLAQRFVRKGCEAYLAYVLDMKVTKTKIELVPIVYECPNVFFEELPGLPPIREVEFGIELVPGATSISIALYGMAPTELKELKAQLQELTDRGFARPSFSPWGAPVLFVKKKDDVPKTAFKTRYGHYEFLVMPFGITNAPAIFMDLMHRIFKPYLDRFVVVFIDDILIYSSDESEHVEHSRIVLQNLRDKQLFAKFIKYEFWLREVSFLGHIVSAAGIRVEPSKISTIIDWKPLRNVSRVCSFLGLDGYYRRFLKGFSAPMTRLLQKYVKVEWSEKCQQSFEQLKALLTGTPVLVQPESCKEFLVFSDASLNGLGCVLM</sequence>
<gene>
    <name evidence="4" type="ORF">CXB51_028425</name>
</gene>
<feature type="domain" description="Reverse transcriptase" evidence="2">
    <location>
        <begin position="457"/>
        <end position="557"/>
    </location>
</feature>
<keyword evidence="5" id="KW-1185">Reference proteome</keyword>
<evidence type="ECO:0000259" key="3">
    <source>
        <dbReference type="Pfam" id="PF17919"/>
    </source>
</evidence>
<dbReference type="Pfam" id="PF08284">
    <property type="entry name" value="RVP_2"/>
    <property type="match status" value="1"/>
</dbReference>
<proteinExistence type="predicted"/>
<name>A0A8J5YER1_9ROSI</name>
<dbReference type="FunFam" id="3.30.70.270:FF:000020">
    <property type="entry name" value="Transposon Tf2-6 polyprotein-like Protein"/>
    <property type="match status" value="1"/>
</dbReference>
<dbReference type="Gene3D" id="2.40.70.10">
    <property type="entry name" value="Acid Proteases"/>
    <property type="match status" value="1"/>
</dbReference>
<evidence type="ECO:0000313" key="4">
    <source>
        <dbReference type="EMBL" id="KAG8478621.1"/>
    </source>
</evidence>
<dbReference type="InterPro" id="IPR021109">
    <property type="entry name" value="Peptidase_aspartic_dom_sf"/>
</dbReference>
<protein>
    <recommendedName>
        <fullName evidence="6">DNA/RNA polymerases superfamily protein</fullName>
    </recommendedName>
</protein>
<dbReference type="EMBL" id="JAHUZN010000011">
    <property type="protein sequence ID" value="KAG8478621.1"/>
    <property type="molecule type" value="Genomic_DNA"/>
</dbReference>
<evidence type="ECO:0000313" key="5">
    <source>
        <dbReference type="Proteomes" id="UP000701853"/>
    </source>
</evidence>
<evidence type="ECO:0000259" key="2">
    <source>
        <dbReference type="Pfam" id="PF00078"/>
    </source>
</evidence>
<dbReference type="AlphaFoldDB" id="A0A8J5YER1"/>
<feature type="domain" description="Reverse transcriptase/retrotransposon-derived protein RNase H-like" evidence="3">
    <location>
        <begin position="618"/>
        <end position="664"/>
    </location>
</feature>
<keyword evidence="1" id="KW-1133">Transmembrane helix</keyword>
<dbReference type="Pfam" id="PF00078">
    <property type="entry name" value="RVT_1"/>
    <property type="match status" value="1"/>
</dbReference>
<dbReference type="InterPro" id="IPR043502">
    <property type="entry name" value="DNA/RNA_pol_sf"/>
</dbReference>
<dbReference type="Gene3D" id="3.30.70.270">
    <property type="match status" value="2"/>
</dbReference>
<dbReference type="InterPro" id="IPR041577">
    <property type="entry name" value="RT_RNaseH_2"/>
</dbReference>
<dbReference type="Gene3D" id="3.10.10.10">
    <property type="entry name" value="HIV Type 1 Reverse Transcriptase, subunit A, domain 1"/>
    <property type="match status" value="2"/>
</dbReference>
<dbReference type="Proteomes" id="UP000701853">
    <property type="component" value="Chromosome 11"/>
</dbReference>
<dbReference type="InterPro" id="IPR000477">
    <property type="entry name" value="RT_dom"/>
</dbReference>
<comment type="caution">
    <text evidence="4">The sequence shown here is derived from an EMBL/GenBank/DDBJ whole genome shotgun (WGS) entry which is preliminary data.</text>
</comment>
<dbReference type="CDD" id="cd01647">
    <property type="entry name" value="RT_LTR"/>
    <property type="match status" value="1"/>
</dbReference>
<dbReference type="Pfam" id="PF17919">
    <property type="entry name" value="RT_RNaseH_2"/>
    <property type="match status" value="1"/>
</dbReference>
<evidence type="ECO:0008006" key="6">
    <source>
        <dbReference type="Google" id="ProtNLM"/>
    </source>
</evidence>
<keyword evidence="1" id="KW-0472">Membrane</keyword>
<organism evidence="4 5">
    <name type="scientific">Gossypium anomalum</name>
    <dbReference type="NCBI Taxonomy" id="47600"/>
    <lineage>
        <taxon>Eukaryota</taxon>
        <taxon>Viridiplantae</taxon>
        <taxon>Streptophyta</taxon>
        <taxon>Embryophyta</taxon>
        <taxon>Tracheophyta</taxon>
        <taxon>Spermatophyta</taxon>
        <taxon>Magnoliopsida</taxon>
        <taxon>eudicotyledons</taxon>
        <taxon>Gunneridae</taxon>
        <taxon>Pentapetalae</taxon>
        <taxon>rosids</taxon>
        <taxon>malvids</taxon>
        <taxon>Malvales</taxon>
        <taxon>Malvaceae</taxon>
        <taxon>Malvoideae</taxon>
        <taxon>Gossypium</taxon>
    </lineage>
</organism>
<reference evidence="4 5" key="1">
    <citation type="journal article" date="2021" name="bioRxiv">
        <title>The Gossypium anomalum genome as a resource for cotton improvement and evolutionary analysis of hybrid incompatibility.</title>
        <authorList>
            <person name="Grover C.E."/>
            <person name="Yuan D."/>
            <person name="Arick M.A."/>
            <person name="Miller E.R."/>
            <person name="Hu G."/>
            <person name="Peterson D.G."/>
            <person name="Wendel J.F."/>
            <person name="Udall J.A."/>
        </authorList>
    </citation>
    <scope>NUCLEOTIDE SEQUENCE [LARGE SCALE GENOMIC DNA]</scope>
    <source>
        <strain evidence="4">JFW-Udall</strain>
        <tissue evidence="4">Leaf</tissue>
    </source>
</reference>
<dbReference type="SUPFAM" id="SSF56672">
    <property type="entry name" value="DNA/RNA polymerases"/>
    <property type="match status" value="1"/>
</dbReference>
<feature type="transmembrane region" description="Helical" evidence="1">
    <location>
        <begin position="138"/>
        <end position="154"/>
    </location>
</feature>
<dbReference type="OrthoDB" id="1733657at2759"/>
<evidence type="ECO:0000256" key="1">
    <source>
        <dbReference type="SAM" id="Phobius"/>
    </source>
</evidence>